<dbReference type="Proteomes" id="UP000075025">
    <property type="component" value="Unassembled WGS sequence"/>
</dbReference>
<name>A0A147EYD7_MICTE</name>
<evidence type="ECO:0000256" key="2">
    <source>
        <dbReference type="ARBA" id="ARBA00022448"/>
    </source>
</evidence>
<keyword evidence="2" id="KW-0813">Transport</keyword>
<dbReference type="AlphaFoldDB" id="A0A147EYD7"/>
<dbReference type="Gene3D" id="3.40.50.300">
    <property type="entry name" value="P-loop containing nucleotide triphosphate hydrolases"/>
    <property type="match status" value="1"/>
</dbReference>
<reference evidence="6 7" key="1">
    <citation type="journal article" date="2016" name="Front. Microbiol.">
        <title>Genomic Resource of Rice Seed Associated Bacteria.</title>
        <authorList>
            <person name="Midha S."/>
            <person name="Bansal K."/>
            <person name="Sharma S."/>
            <person name="Kumar N."/>
            <person name="Patil P.P."/>
            <person name="Chaudhry V."/>
            <person name="Patil P.B."/>
        </authorList>
    </citation>
    <scope>NUCLEOTIDE SEQUENCE [LARGE SCALE GENOMIC DNA]</scope>
    <source>
        <strain evidence="6 7">NS220</strain>
    </source>
</reference>
<evidence type="ECO:0000313" key="6">
    <source>
        <dbReference type="EMBL" id="KTR94744.1"/>
    </source>
</evidence>
<organism evidence="6 7">
    <name type="scientific">Microbacterium testaceum</name>
    <name type="common">Aureobacterium testaceum</name>
    <name type="synonym">Brevibacterium testaceum</name>
    <dbReference type="NCBI Taxonomy" id="2033"/>
    <lineage>
        <taxon>Bacteria</taxon>
        <taxon>Bacillati</taxon>
        <taxon>Actinomycetota</taxon>
        <taxon>Actinomycetes</taxon>
        <taxon>Micrococcales</taxon>
        <taxon>Microbacteriaceae</taxon>
        <taxon>Microbacterium</taxon>
    </lineage>
</organism>
<evidence type="ECO:0000256" key="3">
    <source>
        <dbReference type="ARBA" id="ARBA00022741"/>
    </source>
</evidence>
<dbReference type="SMART" id="SM00382">
    <property type="entry name" value="AAA"/>
    <property type="match status" value="1"/>
</dbReference>
<keyword evidence="3" id="KW-0547">Nucleotide-binding</keyword>
<evidence type="ECO:0000259" key="5">
    <source>
        <dbReference type="PROSITE" id="PS50893"/>
    </source>
</evidence>
<dbReference type="GO" id="GO:0016887">
    <property type="term" value="F:ATP hydrolysis activity"/>
    <property type="evidence" value="ECO:0007669"/>
    <property type="project" value="InterPro"/>
</dbReference>
<gene>
    <name evidence="6" type="ORF">NS220_08110</name>
</gene>
<dbReference type="PROSITE" id="PS50893">
    <property type="entry name" value="ABC_TRANSPORTER_2"/>
    <property type="match status" value="1"/>
</dbReference>
<dbReference type="GO" id="GO:0005524">
    <property type="term" value="F:ATP binding"/>
    <property type="evidence" value="ECO:0007669"/>
    <property type="project" value="UniProtKB-KW"/>
</dbReference>
<sequence>MSGAAALEVETVSVDLGGRRVLDGVELTVERGELVALLGPNGAGKTTLLRTVLGLQPTAAGRVRVEGRQARPGRVAIGYVPQRHEFAWDFPLSVADVVMTGLTGRLGLLRRPGRPEWEAVAEALERVRMSELADRVVGQLSGGQRQRVLVARALVLRPSVLLLDEPFTGLDLPTQDLLAGLFADLAHEGRAVLMTTHDLLGAIDVADRLALLNRRVIAAGAPAALAADARVWGETFGVGPDSALVRMVRSVA</sequence>
<feature type="domain" description="ABC transporter" evidence="5">
    <location>
        <begin position="7"/>
        <end position="239"/>
    </location>
</feature>
<proteinExistence type="inferred from homology"/>
<evidence type="ECO:0000256" key="1">
    <source>
        <dbReference type="ARBA" id="ARBA00005417"/>
    </source>
</evidence>
<dbReference type="PANTHER" id="PTHR42734">
    <property type="entry name" value="METAL TRANSPORT SYSTEM ATP-BINDING PROTEIN TM_0124-RELATED"/>
    <property type="match status" value="1"/>
</dbReference>
<protein>
    <submittedName>
        <fullName evidence="6">ABC transporter ATP-binding protein</fullName>
    </submittedName>
</protein>
<dbReference type="CDD" id="cd03235">
    <property type="entry name" value="ABC_Metallic_Cations"/>
    <property type="match status" value="1"/>
</dbReference>
<dbReference type="RefSeq" id="WP_058623564.1">
    <property type="nucleotide sequence ID" value="NZ_LDRT01000048.1"/>
</dbReference>
<dbReference type="InterPro" id="IPR003439">
    <property type="entry name" value="ABC_transporter-like_ATP-bd"/>
</dbReference>
<dbReference type="Pfam" id="PF00005">
    <property type="entry name" value="ABC_tran"/>
    <property type="match status" value="1"/>
</dbReference>
<dbReference type="InterPro" id="IPR027417">
    <property type="entry name" value="P-loop_NTPase"/>
</dbReference>
<dbReference type="InterPro" id="IPR050153">
    <property type="entry name" value="Metal_Ion_Import_ABC"/>
</dbReference>
<dbReference type="InterPro" id="IPR003593">
    <property type="entry name" value="AAA+_ATPase"/>
</dbReference>
<comment type="similarity">
    <text evidence="1">Belongs to the ABC transporter superfamily.</text>
</comment>
<evidence type="ECO:0000256" key="4">
    <source>
        <dbReference type="ARBA" id="ARBA00022840"/>
    </source>
</evidence>
<dbReference type="InterPro" id="IPR022508">
    <property type="entry name" value="ABC_trspt_anch-rpt_ATP-bd"/>
</dbReference>
<dbReference type="OrthoDB" id="5296765at2"/>
<keyword evidence="4 6" id="KW-0067">ATP-binding</keyword>
<dbReference type="SUPFAM" id="SSF52540">
    <property type="entry name" value="P-loop containing nucleoside triphosphate hydrolases"/>
    <property type="match status" value="1"/>
</dbReference>
<dbReference type="PATRIC" id="fig|2033.6.peg.2629"/>
<dbReference type="PANTHER" id="PTHR42734:SF5">
    <property type="entry name" value="IRON TRANSPORT SYSTEM ATP-BINDING PROTEIN HI_0361-RELATED"/>
    <property type="match status" value="1"/>
</dbReference>
<dbReference type="InterPro" id="IPR017871">
    <property type="entry name" value="ABC_transporter-like_CS"/>
</dbReference>
<evidence type="ECO:0000313" key="7">
    <source>
        <dbReference type="Proteomes" id="UP000075025"/>
    </source>
</evidence>
<dbReference type="PROSITE" id="PS00211">
    <property type="entry name" value="ABC_TRANSPORTER_1"/>
    <property type="match status" value="1"/>
</dbReference>
<dbReference type="NCBIfam" id="TIGR03771">
    <property type="entry name" value="anch_rpt_ABC"/>
    <property type="match status" value="1"/>
</dbReference>
<dbReference type="EMBL" id="LDRT01000048">
    <property type="protein sequence ID" value="KTR94744.1"/>
    <property type="molecule type" value="Genomic_DNA"/>
</dbReference>
<accession>A0A147EYD7</accession>
<comment type="caution">
    <text evidence="6">The sequence shown here is derived from an EMBL/GenBank/DDBJ whole genome shotgun (WGS) entry which is preliminary data.</text>
</comment>